<name>A0A4D7B2M0_9FIRM</name>
<organism evidence="1 2">
    <name type="scientific">Dysosmobacter welbionis</name>
    <dbReference type="NCBI Taxonomy" id="2093857"/>
    <lineage>
        <taxon>Bacteria</taxon>
        <taxon>Bacillati</taxon>
        <taxon>Bacillota</taxon>
        <taxon>Clostridia</taxon>
        <taxon>Eubacteriales</taxon>
        <taxon>Oscillospiraceae</taxon>
        <taxon>Dysosmobacter</taxon>
    </lineage>
</organism>
<dbReference type="EMBL" id="CP034413">
    <property type="protein sequence ID" value="QCI60652.1"/>
    <property type="molecule type" value="Genomic_DNA"/>
</dbReference>
<gene>
    <name evidence="1" type="ORF">EIO64_16770</name>
</gene>
<keyword evidence="2" id="KW-1185">Reference proteome</keyword>
<proteinExistence type="predicted"/>
<reference evidence="2" key="1">
    <citation type="submission" date="2018-12" db="EMBL/GenBank/DDBJ databases">
        <title>Dusodibacter welbiota gen. nov., sp. nov., isolated from human faeces and emended description of the Oscillibacter genus.</title>
        <authorList>
            <person name="Le Roy T."/>
            <person name="Van der Smissen P."/>
            <person name="Delzenne N."/>
            <person name="Muccioli G."/>
            <person name="Collet J.F."/>
            <person name="Cani P.D."/>
        </authorList>
    </citation>
    <scope>NUCLEOTIDE SEQUENCE [LARGE SCALE GENOMIC DNA]</scope>
    <source>
        <strain evidence="2">J115</strain>
    </source>
</reference>
<accession>A0A4D7B2M0</accession>
<evidence type="ECO:0000313" key="1">
    <source>
        <dbReference type="EMBL" id="QCI60652.1"/>
    </source>
</evidence>
<dbReference type="AlphaFoldDB" id="A0A4D7B2M0"/>
<sequence>MEEKKVDWRNKWQAENQERIILMTPKDPRKGPTKAQIKEAARIAGMSVNSWLLELVSKELFG</sequence>
<dbReference type="KEGG" id="obj:EIO64_16770"/>
<dbReference type="Proteomes" id="UP000298642">
    <property type="component" value="Chromosome"/>
</dbReference>
<evidence type="ECO:0000313" key="2">
    <source>
        <dbReference type="Proteomes" id="UP000298642"/>
    </source>
</evidence>
<protein>
    <submittedName>
        <fullName evidence="1">DUF3052 domain-containing protein</fullName>
    </submittedName>
</protein>
<dbReference type="RefSeq" id="WP_136891674.1">
    <property type="nucleotide sequence ID" value="NZ_CP034413.3"/>
</dbReference>